<gene>
    <name evidence="2" type="ORF">J1605_006995</name>
</gene>
<sequence length="64" mass="6664">MAVCNIPLCGLKIVVTFISKSTAYRSCSSSPECSSLPCSAGTPSSTQDATAEEEIFGEEAEEEA</sequence>
<dbReference type="Proteomes" id="UP001159641">
    <property type="component" value="Unassembled WGS sequence"/>
</dbReference>
<evidence type="ECO:0000313" key="3">
    <source>
        <dbReference type="Proteomes" id="UP001159641"/>
    </source>
</evidence>
<dbReference type="AlphaFoldDB" id="A0AB34H1S9"/>
<comment type="caution">
    <text evidence="2">The sequence shown here is derived from an EMBL/GenBank/DDBJ whole genome shotgun (WGS) entry which is preliminary data.</text>
</comment>
<dbReference type="EMBL" id="JAIQCJ010002014">
    <property type="protein sequence ID" value="KAJ8785398.1"/>
    <property type="molecule type" value="Genomic_DNA"/>
</dbReference>
<evidence type="ECO:0000313" key="2">
    <source>
        <dbReference type="EMBL" id="KAJ8785398.1"/>
    </source>
</evidence>
<feature type="region of interest" description="Disordered" evidence="1">
    <location>
        <begin position="27"/>
        <end position="64"/>
    </location>
</feature>
<accession>A0AB34H1S9</accession>
<evidence type="ECO:0000256" key="1">
    <source>
        <dbReference type="SAM" id="MobiDB-lite"/>
    </source>
</evidence>
<protein>
    <submittedName>
        <fullName evidence="2">Uncharacterized protein</fullName>
    </submittedName>
</protein>
<feature type="compositionally biased region" description="Low complexity" evidence="1">
    <location>
        <begin position="27"/>
        <end position="39"/>
    </location>
</feature>
<feature type="compositionally biased region" description="Acidic residues" evidence="1">
    <location>
        <begin position="50"/>
        <end position="64"/>
    </location>
</feature>
<reference evidence="2 3" key="1">
    <citation type="submission" date="2022-11" db="EMBL/GenBank/DDBJ databases">
        <title>Whole genome sequence of Eschrichtius robustus ER-17-0199.</title>
        <authorList>
            <person name="Bruniche-Olsen A."/>
            <person name="Black A.N."/>
            <person name="Fields C.J."/>
            <person name="Walden K."/>
            <person name="Dewoody J.A."/>
        </authorList>
    </citation>
    <scope>NUCLEOTIDE SEQUENCE [LARGE SCALE GENOMIC DNA]</scope>
    <source>
        <strain evidence="2">ER-17-0199</strain>
        <tissue evidence="2">Blubber</tissue>
    </source>
</reference>
<name>A0AB34H1S9_ESCRO</name>
<keyword evidence="3" id="KW-1185">Reference proteome</keyword>
<organism evidence="2 3">
    <name type="scientific">Eschrichtius robustus</name>
    <name type="common">California gray whale</name>
    <name type="synonym">Eschrichtius gibbosus</name>
    <dbReference type="NCBI Taxonomy" id="9764"/>
    <lineage>
        <taxon>Eukaryota</taxon>
        <taxon>Metazoa</taxon>
        <taxon>Chordata</taxon>
        <taxon>Craniata</taxon>
        <taxon>Vertebrata</taxon>
        <taxon>Euteleostomi</taxon>
        <taxon>Mammalia</taxon>
        <taxon>Eutheria</taxon>
        <taxon>Laurasiatheria</taxon>
        <taxon>Artiodactyla</taxon>
        <taxon>Whippomorpha</taxon>
        <taxon>Cetacea</taxon>
        <taxon>Mysticeti</taxon>
        <taxon>Eschrichtiidae</taxon>
        <taxon>Eschrichtius</taxon>
    </lineage>
</organism>
<proteinExistence type="predicted"/>